<feature type="signal peptide" evidence="8">
    <location>
        <begin position="1"/>
        <end position="16"/>
    </location>
</feature>
<keyword evidence="5" id="KW-0378">Hydrolase</keyword>
<dbReference type="Gene3D" id="3.20.20.190">
    <property type="entry name" value="Phosphatidylinositol (PI) phosphodiesterase"/>
    <property type="match status" value="1"/>
</dbReference>
<evidence type="ECO:0000313" key="10">
    <source>
        <dbReference type="EMBL" id="PWE18915.1"/>
    </source>
</evidence>
<sequence length="335" mass="36005">MAMRSALVAVVAVALAACGGSEPEAPETPAWNTRDGGPPQVIAHRGASGERPEHTVGAYILAINQGADVIEPDLHMSGDGRLIVRHDGFLSRSTDIARRARFAERRRELKGREDWWIHDFTARELGTLRARQTENGRSAAYDGQYGVMTFDAFLDLIAEAEAECGCTIGIAPEVKHPAEYAAMGLDPLPALLAALSEHYTLGPDAPVVVQSFDPDFLRRLDSETDLRLAMLYAGPGEDGANAGGLSLPGIAQFADIVAPNKAVLFDRDGESTGYVARAHAAGLDVHAWTVRDDRAPWVGDTVEDELRALYDEGVDAVFADFPETALAVREDMAGE</sequence>
<dbReference type="AlphaFoldDB" id="A0A2U2BY25"/>
<evidence type="ECO:0000256" key="2">
    <source>
        <dbReference type="ARBA" id="ARBA00012247"/>
    </source>
</evidence>
<evidence type="ECO:0000256" key="7">
    <source>
        <dbReference type="SAM" id="MobiDB-lite"/>
    </source>
</evidence>
<dbReference type="Proteomes" id="UP000245168">
    <property type="component" value="Unassembled WGS sequence"/>
</dbReference>
<organism evidence="10 11">
    <name type="scientific">Marinicauda salina</name>
    <dbReference type="NCBI Taxonomy" id="2135793"/>
    <lineage>
        <taxon>Bacteria</taxon>
        <taxon>Pseudomonadati</taxon>
        <taxon>Pseudomonadota</taxon>
        <taxon>Alphaproteobacteria</taxon>
        <taxon>Maricaulales</taxon>
        <taxon>Maricaulaceae</taxon>
        <taxon>Marinicauda</taxon>
    </lineage>
</organism>
<dbReference type="GO" id="GO:0006071">
    <property type="term" value="P:glycerol metabolic process"/>
    <property type="evidence" value="ECO:0007669"/>
    <property type="project" value="UniProtKB-KW"/>
</dbReference>
<evidence type="ECO:0000313" key="11">
    <source>
        <dbReference type="Proteomes" id="UP000245168"/>
    </source>
</evidence>
<dbReference type="GO" id="GO:0006629">
    <property type="term" value="P:lipid metabolic process"/>
    <property type="evidence" value="ECO:0007669"/>
    <property type="project" value="InterPro"/>
</dbReference>
<feature type="chain" id="PRO_5015756648" description="glycerophosphodiester phosphodiesterase" evidence="8">
    <location>
        <begin position="17"/>
        <end position="335"/>
    </location>
</feature>
<keyword evidence="4" id="KW-0319">Glycerol metabolism</keyword>
<comment type="similarity">
    <text evidence="1">Belongs to the glycerophosphoryl diester phosphodiesterase family.</text>
</comment>
<dbReference type="PROSITE" id="PS51257">
    <property type="entry name" value="PROKAR_LIPOPROTEIN"/>
    <property type="match status" value="1"/>
</dbReference>
<dbReference type="PANTHER" id="PTHR43620:SF7">
    <property type="entry name" value="GLYCEROPHOSPHODIESTER PHOSPHODIESTERASE GDPD5-RELATED"/>
    <property type="match status" value="1"/>
</dbReference>
<evidence type="ECO:0000256" key="1">
    <source>
        <dbReference type="ARBA" id="ARBA00007277"/>
    </source>
</evidence>
<evidence type="ECO:0000256" key="4">
    <source>
        <dbReference type="ARBA" id="ARBA00022798"/>
    </source>
</evidence>
<feature type="domain" description="GP-PDE" evidence="9">
    <location>
        <begin position="39"/>
        <end position="329"/>
    </location>
</feature>
<dbReference type="EMBL" id="QEXV01000001">
    <property type="protein sequence ID" value="PWE18915.1"/>
    <property type="molecule type" value="Genomic_DNA"/>
</dbReference>
<evidence type="ECO:0000256" key="6">
    <source>
        <dbReference type="ARBA" id="ARBA00047512"/>
    </source>
</evidence>
<keyword evidence="11" id="KW-1185">Reference proteome</keyword>
<evidence type="ECO:0000256" key="5">
    <source>
        <dbReference type="ARBA" id="ARBA00022801"/>
    </source>
</evidence>
<dbReference type="Pfam" id="PF03009">
    <property type="entry name" value="GDPD"/>
    <property type="match status" value="1"/>
</dbReference>
<name>A0A2U2BY25_9PROT</name>
<dbReference type="GO" id="GO:0042597">
    <property type="term" value="C:periplasmic space"/>
    <property type="evidence" value="ECO:0007669"/>
    <property type="project" value="TreeGrafter"/>
</dbReference>
<evidence type="ECO:0000259" key="9">
    <source>
        <dbReference type="PROSITE" id="PS51704"/>
    </source>
</evidence>
<comment type="catalytic activity">
    <reaction evidence="6">
        <text>a sn-glycero-3-phosphodiester + H2O = an alcohol + sn-glycerol 3-phosphate + H(+)</text>
        <dbReference type="Rhea" id="RHEA:12969"/>
        <dbReference type="ChEBI" id="CHEBI:15377"/>
        <dbReference type="ChEBI" id="CHEBI:15378"/>
        <dbReference type="ChEBI" id="CHEBI:30879"/>
        <dbReference type="ChEBI" id="CHEBI:57597"/>
        <dbReference type="ChEBI" id="CHEBI:83408"/>
        <dbReference type="EC" id="3.1.4.46"/>
    </reaction>
</comment>
<dbReference type="InterPro" id="IPR030395">
    <property type="entry name" value="GP_PDE_dom"/>
</dbReference>
<feature type="region of interest" description="Disordered" evidence="7">
    <location>
        <begin position="20"/>
        <end position="50"/>
    </location>
</feature>
<dbReference type="GO" id="GO:0008889">
    <property type="term" value="F:glycerophosphodiester phosphodiesterase activity"/>
    <property type="evidence" value="ECO:0007669"/>
    <property type="project" value="UniProtKB-EC"/>
</dbReference>
<comment type="caution">
    <text evidence="10">The sequence shown here is derived from an EMBL/GenBank/DDBJ whole genome shotgun (WGS) entry which is preliminary data.</text>
</comment>
<accession>A0A2U2BY25</accession>
<dbReference type="PANTHER" id="PTHR43620">
    <property type="entry name" value="GLYCEROPHOSPHORYL DIESTER PHOSPHODIESTERASE"/>
    <property type="match status" value="1"/>
</dbReference>
<dbReference type="OrthoDB" id="1854250at2"/>
<evidence type="ECO:0000256" key="3">
    <source>
        <dbReference type="ARBA" id="ARBA00022729"/>
    </source>
</evidence>
<dbReference type="InterPro" id="IPR017946">
    <property type="entry name" value="PLC-like_Pdiesterase_TIM-brl"/>
</dbReference>
<dbReference type="EC" id="3.1.4.46" evidence="2"/>
<protein>
    <recommendedName>
        <fullName evidence="2">glycerophosphodiester phosphodiesterase</fullName>
        <ecNumber evidence="2">3.1.4.46</ecNumber>
    </recommendedName>
</protein>
<proteinExistence type="inferred from homology"/>
<reference evidence="11" key="1">
    <citation type="submission" date="2018-05" db="EMBL/GenBank/DDBJ databases">
        <authorList>
            <person name="Liu B.-T."/>
        </authorList>
    </citation>
    <scope>NUCLEOTIDE SEQUENCE [LARGE SCALE GENOMIC DNA]</scope>
    <source>
        <strain evidence="11">WD6-1</strain>
    </source>
</reference>
<evidence type="ECO:0000256" key="8">
    <source>
        <dbReference type="SAM" id="SignalP"/>
    </source>
</evidence>
<keyword evidence="3 8" id="KW-0732">Signal</keyword>
<gene>
    <name evidence="10" type="ORF">DDZ18_01095</name>
</gene>
<dbReference type="CDD" id="cd08559">
    <property type="entry name" value="GDPD_periplasmic_GlpQ_like"/>
    <property type="match status" value="1"/>
</dbReference>
<dbReference type="PROSITE" id="PS51704">
    <property type="entry name" value="GP_PDE"/>
    <property type="match status" value="1"/>
</dbReference>
<dbReference type="SUPFAM" id="SSF51695">
    <property type="entry name" value="PLC-like phosphodiesterases"/>
    <property type="match status" value="1"/>
</dbReference>